<keyword evidence="3" id="KW-1185">Reference proteome</keyword>
<feature type="coiled-coil region" evidence="1">
    <location>
        <begin position="647"/>
        <end position="674"/>
    </location>
</feature>
<feature type="coiled-coil region" evidence="1">
    <location>
        <begin position="55"/>
        <end position="82"/>
    </location>
</feature>
<proteinExistence type="predicted"/>
<evidence type="ECO:0008006" key="4">
    <source>
        <dbReference type="Google" id="ProtNLM"/>
    </source>
</evidence>
<gene>
    <name evidence="2" type="ORF">M9Y10_019217</name>
</gene>
<comment type="caution">
    <text evidence="2">The sequence shown here is derived from an EMBL/GenBank/DDBJ whole genome shotgun (WGS) entry which is preliminary data.</text>
</comment>
<evidence type="ECO:0000313" key="2">
    <source>
        <dbReference type="EMBL" id="KAK8848161.1"/>
    </source>
</evidence>
<name>A0ABR2HIX8_9EUKA</name>
<sequence>MDSHAESPETHEETSEIQQLRDENIYLHETNSNLIKELDDIRNQFNELSTINRSFENYLTENAKLSEEVRTLQNENDDLQRRFNISLKMVDELKNSISQEKGDTKNNIITIIQQKKDKNEINNQLNEISKLKEKLTELADANKQLEADLKTEKDKSCAINDQNDQLLKLIANYFGWNYGKNESNNIFDSPDPKPLVKNVDDVAYFIKEHKTEDNIKKDIEEKCKTEHDAKIQPLLSGLKKMKNKLKKEKALRLKIESDFQNFKEQALKEKETLETEIQLTKQAAFDNDKTFLSQISKMTSATNDIEDKDQKINSLKRKIAILKHQNEELKTKLNSAIAQNSKTEANIVEQLQLKKPNNKKASHPAICFNCEQFKTEVAELTSQNERLVNTQKDFTRSNNNLKHQIETLSDKYQAQSTELYKIRILKEEIEGKYNNLNSQYEAIKVKLDQVHSSNNSYEKSLSHSKSINAHFETLFKDQKEDIATLYEHRNKLADLIYRLRSIIQQEEVIIENLTVENKATKKKLKLSQQQLQQQQQQNKQANQSSLGEEIPATSWFCQDFDPILCDKISEFANNAAFPVTAKLKHIFLTISRHYNSKNKEYEDSISKINQENENFINSVNSFVNLLSTVLNLPNFKENNDLMNPIKVGELINAIKTLINKNKQLNDKNAKLELFLTSLLNKLQVPNTDAINQEIDFMINSNEEKEAKIVLLQKKINRYKKAIKEEKSHYMHLHQENKDLIQKKDQMISDLTQKNEGLSSYLAKTEATTISTIDSKAQAQTDKKTKFQITSQKQHINSLNNQIKELNEKNKNEIVQYLNKINELNLQIEKLEKDLSFWKDNAMALKNVQATKEQEIQHLQFEFEKLEDEAKDHHMKEIDQIKKQYEIIIENINNKNLELRKFTDKLTNDFHLNEENVKSLNTQLIELRSEKEQLETKLMKQIENERRVNAIADQKIKASQMLTETKYQNEISSLKKKFEDDKRKLFSYAVKSFSSFFDANENLDEDSFKDTIKRSSYELEKLIGQDKSIRRLLGITPSESPEQTISQLLLTLYHQS</sequence>
<feature type="coiled-coil region" evidence="1">
    <location>
        <begin position="238"/>
        <end position="346"/>
    </location>
</feature>
<keyword evidence="1" id="KW-0175">Coiled coil</keyword>
<accession>A0ABR2HIX8</accession>
<feature type="coiled-coil region" evidence="1">
    <location>
        <begin position="503"/>
        <end position="544"/>
    </location>
</feature>
<protein>
    <recommendedName>
        <fullName evidence="4">Viral A-type inclusion protein</fullName>
    </recommendedName>
</protein>
<dbReference type="Proteomes" id="UP001470230">
    <property type="component" value="Unassembled WGS sequence"/>
</dbReference>
<evidence type="ECO:0000313" key="3">
    <source>
        <dbReference type="Proteomes" id="UP001470230"/>
    </source>
</evidence>
<organism evidence="2 3">
    <name type="scientific">Tritrichomonas musculus</name>
    <dbReference type="NCBI Taxonomy" id="1915356"/>
    <lineage>
        <taxon>Eukaryota</taxon>
        <taxon>Metamonada</taxon>
        <taxon>Parabasalia</taxon>
        <taxon>Tritrichomonadida</taxon>
        <taxon>Tritrichomonadidae</taxon>
        <taxon>Tritrichomonas</taxon>
    </lineage>
</organism>
<feature type="coiled-coil region" evidence="1">
    <location>
        <begin position="370"/>
        <end position="446"/>
    </location>
</feature>
<dbReference type="EMBL" id="JAPFFF010000027">
    <property type="protein sequence ID" value="KAK8848161.1"/>
    <property type="molecule type" value="Genomic_DNA"/>
</dbReference>
<feature type="coiled-coil region" evidence="1">
    <location>
        <begin position="701"/>
        <end position="728"/>
    </location>
</feature>
<feature type="coiled-coil region" evidence="1">
    <location>
        <begin position="788"/>
        <end position="943"/>
    </location>
</feature>
<reference evidence="2 3" key="1">
    <citation type="submission" date="2024-04" db="EMBL/GenBank/DDBJ databases">
        <title>Tritrichomonas musculus Genome.</title>
        <authorList>
            <person name="Alves-Ferreira E."/>
            <person name="Grigg M."/>
            <person name="Lorenzi H."/>
            <person name="Galac M."/>
        </authorList>
    </citation>
    <scope>NUCLEOTIDE SEQUENCE [LARGE SCALE GENOMIC DNA]</scope>
    <source>
        <strain evidence="2 3">EAF2021</strain>
    </source>
</reference>
<evidence type="ECO:0000256" key="1">
    <source>
        <dbReference type="SAM" id="Coils"/>
    </source>
</evidence>
<feature type="coiled-coil region" evidence="1">
    <location>
        <begin position="111"/>
        <end position="155"/>
    </location>
</feature>